<sequence>MASKRVAILAKAQCVACGACEAECPRGAIAVHRGCYAVVSQETCIGCGKCAKVCPTGCVQVVEREATV</sequence>
<reference evidence="5" key="1">
    <citation type="submission" date="2020-10" db="EMBL/GenBank/DDBJ databases">
        <authorList>
            <person name="Gilroy R."/>
        </authorList>
    </citation>
    <scope>NUCLEOTIDE SEQUENCE</scope>
    <source>
        <strain evidence="5">ChiHjej9B8-7071</strain>
    </source>
</reference>
<keyword evidence="3" id="KW-0411">Iron-sulfur</keyword>
<evidence type="ECO:0000256" key="1">
    <source>
        <dbReference type="ARBA" id="ARBA00022723"/>
    </source>
</evidence>
<protein>
    <submittedName>
        <fullName evidence="5">4Fe-4S binding protein</fullName>
    </submittedName>
</protein>
<reference evidence="5" key="2">
    <citation type="journal article" date="2021" name="PeerJ">
        <title>Extensive microbial diversity within the chicken gut microbiome revealed by metagenomics and culture.</title>
        <authorList>
            <person name="Gilroy R."/>
            <person name="Ravi A."/>
            <person name="Getino M."/>
            <person name="Pursley I."/>
            <person name="Horton D.L."/>
            <person name="Alikhan N.F."/>
            <person name="Baker D."/>
            <person name="Gharbi K."/>
            <person name="Hall N."/>
            <person name="Watson M."/>
            <person name="Adriaenssens E.M."/>
            <person name="Foster-Nyarko E."/>
            <person name="Jarju S."/>
            <person name="Secka A."/>
            <person name="Antonio M."/>
            <person name="Oren A."/>
            <person name="Chaudhuri R.R."/>
            <person name="La Ragione R."/>
            <person name="Hildebrand F."/>
            <person name="Pallen M.J."/>
        </authorList>
    </citation>
    <scope>NUCLEOTIDE SEQUENCE</scope>
    <source>
        <strain evidence="5">ChiHjej9B8-7071</strain>
    </source>
</reference>
<dbReference type="InterPro" id="IPR017896">
    <property type="entry name" value="4Fe4S_Fe-S-bd"/>
</dbReference>
<proteinExistence type="predicted"/>
<dbReference type="GO" id="GO:0046872">
    <property type="term" value="F:metal ion binding"/>
    <property type="evidence" value="ECO:0007669"/>
    <property type="project" value="UniProtKB-KW"/>
</dbReference>
<dbReference type="PROSITE" id="PS00198">
    <property type="entry name" value="4FE4S_FER_1"/>
    <property type="match status" value="2"/>
</dbReference>
<dbReference type="Proteomes" id="UP000824258">
    <property type="component" value="Unassembled WGS sequence"/>
</dbReference>
<dbReference type="Gene3D" id="3.30.70.20">
    <property type="match status" value="1"/>
</dbReference>
<dbReference type="AlphaFoldDB" id="A0A9D1A7H8"/>
<dbReference type="Pfam" id="PF14697">
    <property type="entry name" value="Fer4_21"/>
    <property type="match status" value="1"/>
</dbReference>
<feature type="domain" description="4Fe-4S ferredoxin-type" evidence="4">
    <location>
        <begin position="35"/>
        <end position="64"/>
    </location>
</feature>
<evidence type="ECO:0000256" key="3">
    <source>
        <dbReference type="ARBA" id="ARBA00023014"/>
    </source>
</evidence>
<gene>
    <name evidence="5" type="ORF">IAA70_03020</name>
</gene>
<feature type="domain" description="4Fe-4S ferredoxin-type" evidence="4">
    <location>
        <begin position="4"/>
        <end position="34"/>
    </location>
</feature>
<evidence type="ECO:0000313" key="5">
    <source>
        <dbReference type="EMBL" id="HIR09358.1"/>
    </source>
</evidence>
<evidence type="ECO:0000313" key="6">
    <source>
        <dbReference type="Proteomes" id="UP000824258"/>
    </source>
</evidence>
<dbReference type="SUPFAM" id="SSF54862">
    <property type="entry name" value="4Fe-4S ferredoxins"/>
    <property type="match status" value="1"/>
</dbReference>
<evidence type="ECO:0000256" key="2">
    <source>
        <dbReference type="ARBA" id="ARBA00023004"/>
    </source>
</evidence>
<accession>A0A9D1A7H8</accession>
<dbReference type="EMBL" id="DVGD01000084">
    <property type="protein sequence ID" value="HIR09358.1"/>
    <property type="molecule type" value="Genomic_DNA"/>
</dbReference>
<dbReference type="PROSITE" id="PS51379">
    <property type="entry name" value="4FE4S_FER_2"/>
    <property type="match status" value="2"/>
</dbReference>
<name>A0A9D1A7H8_9FIRM</name>
<evidence type="ECO:0000259" key="4">
    <source>
        <dbReference type="PROSITE" id="PS51379"/>
    </source>
</evidence>
<dbReference type="InterPro" id="IPR017900">
    <property type="entry name" value="4Fe4S_Fe_S_CS"/>
</dbReference>
<keyword evidence="2" id="KW-0408">Iron</keyword>
<organism evidence="5 6">
    <name type="scientific">Candidatus Avoscillospira stercoripullorum</name>
    <dbReference type="NCBI Taxonomy" id="2840709"/>
    <lineage>
        <taxon>Bacteria</taxon>
        <taxon>Bacillati</taxon>
        <taxon>Bacillota</taxon>
        <taxon>Clostridia</taxon>
        <taxon>Eubacteriales</taxon>
        <taxon>Oscillospiraceae</taxon>
        <taxon>Oscillospiraceae incertae sedis</taxon>
        <taxon>Candidatus Avoscillospira</taxon>
    </lineage>
</organism>
<dbReference type="GO" id="GO:0051536">
    <property type="term" value="F:iron-sulfur cluster binding"/>
    <property type="evidence" value="ECO:0007669"/>
    <property type="project" value="UniProtKB-KW"/>
</dbReference>
<comment type="caution">
    <text evidence="5">The sequence shown here is derived from an EMBL/GenBank/DDBJ whole genome shotgun (WGS) entry which is preliminary data.</text>
</comment>
<keyword evidence="1" id="KW-0479">Metal-binding</keyword>